<proteinExistence type="inferred from homology"/>
<dbReference type="OrthoDB" id="6395715at2"/>
<dbReference type="SUPFAM" id="SSF53850">
    <property type="entry name" value="Periplasmic binding protein-like II"/>
    <property type="match status" value="1"/>
</dbReference>
<reference evidence="6 7" key="1">
    <citation type="submission" date="2019-06" db="EMBL/GenBank/DDBJ databases">
        <title>Whole genome shotgun sequence of Vibrio comitans NBRC 102076.</title>
        <authorList>
            <person name="Hosoyama A."/>
            <person name="Uohara A."/>
            <person name="Ohji S."/>
            <person name="Ichikawa N."/>
        </authorList>
    </citation>
    <scope>NUCLEOTIDE SEQUENCE [LARGE SCALE GENOMIC DNA]</scope>
    <source>
        <strain evidence="6 7">NBRC 102076</strain>
    </source>
</reference>
<evidence type="ECO:0000313" key="7">
    <source>
        <dbReference type="Proteomes" id="UP000318242"/>
    </source>
</evidence>
<gene>
    <name evidence="6" type="ORF">VCO01S_31240</name>
</gene>
<evidence type="ECO:0000313" key="6">
    <source>
        <dbReference type="EMBL" id="GEA61931.1"/>
    </source>
</evidence>
<dbReference type="InterPro" id="IPR000847">
    <property type="entry name" value="LysR_HTH_N"/>
</dbReference>
<comment type="caution">
    <text evidence="6">The sequence shown here is derived from an EMBL/GenBank/DDBJ whole genome shotgun (WGS) entry which is preliminary data.</text>
</comment>
<dbReference type="EMBL" id="BJLH01000014">
    <property type="protein sequence ID" value="GEA61931.1"/>
    <property type="molecule type" value="Genomic_DNA"/>
</dbReference>
<dbReference type="InterPro" id="IPR005119">
    <property type="entry name" value="LysR_subst-bd"/>
</dbReference>
<evidence type="ECO:0000259" key="5">
    <source>
        <dbReference type="PROSITE" id="PS50931"/>
    </source>
</evidence>
<dbReference type="Pfam" id="PF00126">
    <property type="entry name" value="HTH_1"/>
    <property type="match status" value="1"/>
</dbReference>
<accession>A0A4Y3IQW1</accession>
<sequence length="299" mass="33846">MSKLDLNLLTTLHALLKYKSTTVAASHLKTSQSAVSRSLAKIRDLLGDELLVRNGQHLELTARGLELERDVPVLLSNMESIFSKQDFDPAECSETITIAINSSIAEWLVPPLFQLIKSQAPNMNLIIEDWDRSTPNLMSSQEIQLGVNYFPIDLPKSFIQRKVGKDGIVLVCRAQHPLSQLSKVSIHDVKDQAFAVHIMKDWNDKEPKAMEVFREYGFNMDVHLQCRHMSVILRSILTSDMVFFCPAMTGAQLDDQFAVIPVDREITVGDIGLFYSNRLMSDPMTRWLSKSLMKVIKSR</sequence>
<evidence type="ECO:0000256" key="2">
    <source>
        <dbReference type="ARBA" id="ARBA00023015"/>
    </source>
</evidence>
<comment type="similarity">
    <text evidence="1">Belongs to the LysR transcriptional regulatory family.</text>
</comment>
<evidence type="ECO:0000256" key="4">
    <source>
        <dbReference type="ARBA" id="ARBA00023163"/>
    </source>
</evidence>
<dbReference type="PROSITE" id="PS50931">
    <property type="entry name" value="HTH_LYSR"/>
    <property type="match status" value="1"/>
</dbReference>
<dbReference type="Gene3D" id="3.40.190.10">
    <property type="entry name" value="Periplasmic binding protein-like II"/>
    <property type="match status" value="2"/>
</dbReference>
<keyword evidence="7" id="KW-1185">Reference proteome</keyword>
<dbReference type="SUPFAM" id="SSF46785">
    <property type="entry name" value="Winged helix' DNA-binding domain"/>
    <property type="match status" value="1"/>
</dbReference>
<feature type="domain" description="HTH lysR-type" evidence="5">
    <location>
        <begin position="4"/>
        <end position="61"/>
    </location>
</feature>
<name>A0A4Y3IQW1_9VIBR</name>
<dbReference type="InterPro" id="IPR036388">
    <property type="entry name" value="WH-like_DNA-bd_sf"/>
</dbReference>
<dbReference type="GO" id="GO:0003700">
    <property type="term" value="F:DNA-binding transcription factor activity"/>
    <property type="evidence" value="ECO:0007669"/>
    <property type="project" value="InterPro"/>
</dbReference>
<dbReference type="PANTHER" id="PTHR30118">
    <property type="entry name" value="HTH-TYPE TRANSCRIPTIONAL REGULATOR LEUO-RELATED"/>
    <property type="match status" value="1"/>
</dbReference>
<organism evidence="6 7">
    <name type="scientific">Vibrio comitans NBRC 102076</name>
    <dbReference type="NCBI Taxonomy" id="1219078"/>
    <lineage>
        <taxon>Bacteria</taxon>
        <taxon>Pseudomonadati</taxon>
        <taxon>Pseudomonadota</taxon>
        <taxon>Gammaproteobacteria</taxon>
        <taxon>Vibrionales</taxon>
        <taxon>Vibrionaceae</taxon>
        <taxon>Vibrio</taxon>
    </lineage>
</organism>
<dbReference type="RefSeq" id="WP_141272286.1">
    <property type="nucleotide sequence ID" value="NZ_BJLH01000014.1"/>
</dbReference>
<dbReference type="AlphaFoldDB" id="A0A4Y3IQW1"/>
<evidence type="ECO:0000256" key="3">
    <source>
        <dbReference type="ARBA" id="ARBA00023125"/>
    </source>
</evidence>
<dbReference type="PANTHER" id="PTHR30118:SF15">
    <property type="entry name" value="TRANSCRIPTIONAL REGULATORY PROTEIN"/>
    <property type="match status" value="1"/>
</dbReference>
<protein>
    <submittedName>
        <fullName evidence="6">LysR family transcriptional regulator</fullName>
    </submittedName>
</protein>
<keyword evidence="2" id="KW-0805">Transcription regulation</keyword>
<dbReference type="GO" id="GO:0003677">
    <property type="term" value="F:DNA binding"/>
    <property type="evidence" value="ECO:0007669"/>
    <property type="project" value="UniProtKB-KW"/>
</dbReference>
<keyword evidence="4" id="KW-0804">Transcription</keyword>
<dbReference type="Pfam" id="PF03466">
    <property type="entry name" value="LysR_substrate"/>
    <property type="match status" value="1"/>
</dbReference>
<keyword evidence="3" id="KW-0238">DNA-binding</keyword>
<dbReference type="Gene3D" id="1.10.10.10">
    <property type="entry name" value="Winged helix-like DNA-binding domain superfamily/Winged helix DNA-binding domain"/>
    <property type="match status" value="1"/>
</dbReference>
<evidence type="ECO:0000256" key="1">
    <source>
        <dbReference type="ARBA" id="ARBA00009437"/>
    </source>
</evidence>
<dbReference type="InterPro" id="IPR050389">
    <property type="entry name" value="LysR-type_TF"/>
</dbReference>
<dbReference type="Proteomes" id="UP000318242">
    <property type="component" value="Unassembled WGS sequence"/>
</dbReference>
<dbReference type="InterPro" id="IPR036390">
    <property type="entry name" value="WH_DNA-bd_sf"/>
</dbReference>